<dbReference type="Pfam" id="PF03065">
    <property type="entry name" value="Glyco_hydro_57"/>
    <property type="match status" value="1"/>
</dbReference>
<dbReference type="EMBL" id="CP001965">
    <property type="protein sequence ID" value="ADE12036.1"/>
    <property type="molecule type" value="Genomic_DNA"/>
</dbReference>
<dbReference type="Proteomes" id="UP000001625">
    <property type="component" value="Chromosome"/>
</dbReference>
<evidence type="ECO:0000256" key="1">
    <source>
        <dbReference type="ARBA" id="ARBA00006821"/>
    </source>
</evidence>
<gene>
    <name evidence="5" type="ordered locus">Slit_1807</name>
</gene>
<evidence type="ECO:0000256" key="2">
    <source>
        <dbReference type="ARBA" id="ARBA00023277"/>
    </source>
</evidence>
<dbReference type="HOGENOM" id="CLU_005603_1_0_4"/>
<dbReference type="GO" id="GO:0005975">
    <property type="term" value="P:carbohydrate metabolic process"/>
    <property type="evidence" value="ECO:0007669"/>
    <property type="project" value="InterPro"/>
</dbReference>
<dbReference type="SUPFAM" id="SSF88713">
    <property type="entry name" value="Glycoside hydrolase/deacetylase"/>
    <property type="match status" value="1"/>
</dbReference>
<dbReference type="RefSeq" id="WP_013029934.1">
    <property type="nucleotide sequence ID" value="NC_013959.1"/>
</dbReference>
<keyword evidence="5" id="KW-0378">Hydrolase</keyword>
<dbReference type="KEGG" id="slt:Slit_1807"/>
<organism evidence="5 6">
    <name type="scientific">Sideroxydans lithotrophicus (strain ES-1)</name>
    <dbReference type="NCBI Taxonomy" id="580332"/>
    <lineage>
        <taxon>Bacteria</taxon>
        <taxon>Pseudomonadati</taxon>
        <taxon>Pseudomonadota</taxon>
        <taxon>Betaproteobacteria</taxon>
        <taxon>Nitrosomonadales</taxon>
        <taxon>Gallionellaceae</taxon>
        <taxon>Sideroxydans</taxon>
    </lineage>
</organism>
<dbReference type="OrthoDB" id="9759321at2"/>
<dbReference type="GO" id="GO:0016787">
    <property type="term" value="F:hydrolase activity"/>
    <property type="evidence" value="ECO:0007669"/>
    <property type="project" value="UniProtKB-KW"/>
</dbReference>
<feature type="domain" description="Glycoside hydrolase family 57 N-terminal" evidence="4">
    <location>
        <begin position="17"/>
        <end position="445"/>
    </location>
</feature>
<dbReference type="InterPro" id="IPR011330">
    <property type="entry name" value="Glyco_hydro/deAcase_b/a-brl"/>
</dbReference>
<reference evidence="5 6" key="1">
    <citation type="submission" date="2010-03" db="EMBL/GenBank/DDBJ databases">
        <title>Complete sequence of Sideroxydans lithotrophicus ES-1.</title>
        <authorList>
            <consortium name="US DOE Joint Genome Institute"/>
            <person name="Lucas S."/>
            <person name="Copeland A."/>
            <person name="Lapidus A."/>
            <person name="Cheng J.-F."/>
            <person name="Bruce D."/>
            <person name="Goodwin L."/>
            <person name="Pitluck S."/>
            <person name="Munk A.C."/>
            <person name="Detter J.C."/>
            <person name="Han C."/>
            <person name="Tapia R."/>
            <person name="Larimer F."/>
            <person name="Land M."/>
            <person name="Hauser L."/>
            <person name="Kyrpides N."/>
            <person name="Ivanova N."/>
            <person name="Emerson D."/>
            <person name="Woyke T."/>
        </authorList>
    </citation>
    <scope>NUCLEOTIDE SEQUENCE [LARGE SCALE GENOMIC DNA]</scope>
    <source>
        <strain evidence="5 6">ES-1</strain>
    </source>
</reference>
<dbReference type="InterPro" id="IPR052046">
    <property type="entry name" value="GH57_Enzymes"/>
</dbReference>
<proteinExistence type="inferred from homology"/>
<evidence type="ECO:0000256" key="3">
    <source>
        <dbReference type="RuleBase" id="RU361196"/>
    </source>
</evidence>
<evidence type="ECO:0000313" key="6">
    <source>
        <dbReference type="Proteomes" id="UP000001625"/>
    </source>
</evidence>
<dbReference type="Gene3D" id="3.20.110.10">
    <property type="entry name" value="Glycoside hydrolase 38, N terminal domain"/>
    <property type="match status" value="1"/>
</dbReference>
<evidence type="ECO:0000313" key="5">
    <source>
        <dbReference type="EMBL" id="ADE12036.1"/>
    </source>
</evidence>
<comment type="similarity">
    <text evidence="1 3">Belongs to the glycosyl hydrolase 57 family.</text>
</comment>
<evidence type="ECO:0000259" key="4">
    <source>
        <dbReference type="Pfam" id="PF03065"/>
    </source>
</evidence>
<protein>
    <submittedName>
        <fullName evidence="5">Glycoside hydrolase family 57</fullName>
    </submittedName>
</protein>
<dbReference type="InterPro" id="IPR027291">
    <property type="entry name" value="Glyco_hydro_38_N_sf"/>
</dbReference>
<sequence length="582" mass="66316">MPQSNTKQNVNKKLHLILCWHMHQPDYREYLNGEFVLPWTYLHAMKDYTDMAFHLEQHPQARAVVNFVPILVEQLQDYERQFKSGDIRDALLGMLNHERLDELGDEARQHILDSCFKSNHTKMLKPYRAYQHLFDLQKLVEGHGRENVTYLSGQYLADLLVWYHLVWMGESMRRSSELVARLMTKGSQFTYTERKELFDLIGEIITGIVPRYRKLAERGQIEISSTPYNHPIVPLLLDFAAARESEPNAPLPQASHYPGGLSRVHSHLANAVESHRQNFGTVPYGMWPSEGGVSRAALKLLAEHGCEWTATGQAVLANSLRREMNDNPLPGSSGYLYKPYLVETGGKPIHCFFRDDGLSDKIGFEYAKWKGDDAAADFVHHLEEILRNAPGDDDPVVTVILDGENAWEYYPYNAYYFLSELYSRLESHADICTTTFHDCVRALNDPDSPVTASKLKQMVAGSWVYGTFSTWIGSADKNRGWDLLCEAKRSYDIVMSSGRLNADEMRLATEQLADCEGSDWFWWFGDYNSAMSVASFDALFRRNLSNLYRLLKLPPPLELQHVISVGTGEPAMGGAMRRSEAV</sequence>
<keyword evidence="2 3" id="KW-0119">Carbohydrate metabolism</keyword>
<dbReference type="STRING" id="580332.Slit_1807"/>
<dbReference type="PANTHER" id="PTHR36306:SF1">
    <property type="entry name" value="ALPHA-AMYLASE-RELATED"/>
    <property type="match status" value="1"/>
</dbReference>
<accession>D5CSV0</accession>
<dbReference type="AlphaFoldDB" id="D5CSV0"/>
<dbReference type="PANTHER" id="PTHR36306">
    <property type="entry name" value="ALPHA-AMYLASE-RELATED-RELATED"/>
    <property type="match status" value="1"/>
</dbReference>
<dbReference type="eggNOG" id="COG1449">
    <property type="taxonomic scope" value="Bacteria"/>
</dbReference>
<dbReference type="CAZy" id="GH57">
    <property type="family name" value="Glycoside Hydrolase Family 57"/>
</dbReference>
<dbReference type="CDD" id="cd10796">
    <property type="entry name" value="GH57N_APU"/>
    <property type="match status" value="1"/>
</dbReference>
<name>D5CSV0_SIDLE</name>
<keyword evidence="6" id="KW-1185">Reference proteome</keyword>
<dbReference type="InterPro" id="IPR004300">
    <property type="entry name" value="Glyco_hydro_57_N"/>
</dbReference>